<dbReference type="EMBL" id="MDYL01000001">
    <property type="protein sequence ID" value="OQD78255.1"/>
    <property type="molecule type" value="Genomic_DNA"/>
</dbReference>
<gene>
    <name evidence="2" type="ORF">PENDEC_c001G00103</name>
</gene>
<dbReference type="AlphaFoldDB" id="A0A1V6PML4"/>
<name>A0A1V6PML4_PENDC</name>
<feature type="region of interest" description="Disordered" evidence="1">
    <location>
        <begin position="1"/>
        <end position="24"/>
    </location>
</feature>
<proteinExistence type="predicted"/>
<evidence type="ECO:0000313" key="2">
    <source>
        <dbReference type="EMBL" id="OQD78255.1"/>
    </source>
</evidence>
<reference evidence="3" key="1">
    <citation type="journal article" date="2017" name="Nat. Microbiol.">
        <title>Global analysis of biosynthetic gene clusters reveals vast potential of secondary metabolite production in Penicillium species.</title>
        <authorList>
            <person name="Nielsen J.C."/>
            <person name="Grijseels S."/>
            <person name="Prigent S."/>
            <person name="Ji B."/>
            <person name="Dainat J."/>
            <person name="Nielsen K.F."/>
            <person name="Frisvad J.C."/>
            <person name="Workman M."/>
            <person name="Nielsen J."/>
        </authorList>
    </citation>
    <scope>NUCLEOTIDE SEQUENCE [LARGE SCALE GENOMIC DNA]</scope>
    <source>
        <strain evidence="3">IBT 11843</strain>
    </source>
</reference>
<accession>A0A1V6PML4</accession>
<evidence type="ECO:0000256" key="1">
    <source>
        <dbReference type="SAM" id="MobiDB-lite"/>
    </source>
</evidence>
<dbReference type="Proteomes" id="UP000191522">
    <property type="component" value="Unassembled WGS sequence"/>
</dbReference>
<evidence type="ECO:0000313" key="3">
    <source>
        <dbReference type="Proteomes" id="UP000191522"/>
    </source>
</evidence>
<keyword evidence="3" id="KW-1185">Reference proteome</keyword>
<organism evidence="2 3">
    <name type="scientific">Penicillium decumbens</name>
    <dbReference type="NCBI Taxonomy" id="69771"/>
    <lineage>
        <taxon>Eukaryota</taxon>
        <taxon>Fungi</taxon>
        <taxon>Dikarya</taxon>
        <taxon>Ascomycota</taxon>
        <taxon>Pezizomycotina</taxon>
        <taxon>Eurotiomycetes</taxon>
        <taxon>Eurotiomycetidae</taxon>
        <taxon>Eurotiales</taxon>
        <taxon>Aspergillaceae</taxon>
        <taxon>Penicillium</taxon>
    </lineage>
</organism>
<protein>
    <submittedName>
        <fullName evidence="2">Uncharacterized protein</fullName>
    </submittedName>
</protein>
<sequence length="175" mass="19599">MAESPNQEPPPAKKARKDPPPPKTDMAVYLVSKAQKVRGINYPADSNQVGDVMVDRTPLNLAPVFEVYRLYFFAVYRDYYILGGNRLKNAPADWIIGKVQALPESIDAAGIIRTYNNPQYTSVITRRQPTEGTAGATDTDDLVASEIEGRYDAIPFHHKDYVLTYANSRRQLVPL</sequence>
<comment type="caution">
    <text evidence="2">The sequence shown here is derived from an EMBL/GenBank/DDBJ whole genome shotgun (WGS) entry which is preliminary data.</text>
</comment>